<evidence type="ECO:0000313" key="4">
    <source>
        <dbReference type="Proteomes" id="UP000694863"/>
    </source>
</evidence>
<dbReference type="InterPro" id="IPR032773">
    <property type="entry name" value="MGARP_N"/>
</dbReference>
<dbReference type="InterPro" id="IPR026093">
    <property type="entry name" value="MGARP"/>
</dbReference>
<feature type="compositionally biased region" description="Low complexity" evidence="1">
    <location>
        <begin position="79"/>
        <end position="91"/>
    </location>
</feature>
<feature type="region of interest" description="Disordered" evidence="1">
    <location>
        <begin position="40"/>
        <end position="91"/>
    </location>
</feature>
<feature type="transmembrane region" description="Helical" evidence="2">
    <location>
        <begin position="14"/>
        <end position="32"/>
    </location>
</feature>
<dbReference type="PANTHER" id="PTHR22910:SF6">
    <property type="entry name" value="PROTEIN MGARP"/>
    <property type="match status" value="1"/>
</dbReference>
<proteinExistence type="predicted"/>
<keyword evidence="2" id="KW-0812">Transmembrane</keyword>
<dbReference type="PANTHER" id="PTHR22910">
    <property type="entry name" value="PROTEIN MGARP"/>
    <property type="match status" value="1"/>
</dbReference>
<name>A0ABM0ZSR5_ECHTE</name>
<gene>
    <name evidence="5" type="primary">LOC101658597</name>
</gene>
<evidence type="ECO:0000256" key="2">
    <source>
        <dbReference type="SAM" id="Phobius"/>
    </source>
</evidence>
<accession>A0ABM0ZSR5</accession>
<feature type="domain" description="Protein MGARP N-terminal" evidence="3">
    <location>
        <begin position="1"/>
        <end position="85"/>
    </location>
</feature>
<keyword evidence="2" id="KW-0472">Membrane</keyword>
<dbReference type="RefSeq" id="XP_012862563.2">
    <property type="nucleotide sequence ID" value="XM_013007109.2"/>
</dbReference>
<dbReference type="Pfam" id="PF14962">
    <property type="entry name" value="AIF-MLS"/>
    <property type="match status" value="1"/>
</dbReference>
<keyword evidence="2" id="KW-1133">Transmembrane helix</keyword>
<sequence length="219" mass="22326">MSSNKFPGSSGSNMTYYLVVGVAVSAGGYYAYKRVRAEQSKHTGHVTQLEGKGKAELHPLQGEEENPVEAEKANSEAPEVSVTEAGEASSEAAEVCAVEAEVIGAKEAPHGTDAVIKEDPACPENGPVLLGTAAVGAEMGQEGTDASGDGTREVKGEVTPGVTKAAPYEAAASSYDTDIAEEEGSGDHAELESNISAVELEPSAEEAVLLEEASAGSEG</sequence>
<evidence type="ECO:0000313" key="5">
    <source>
        <dbReference type="RefSeq" id="XP_012862563.2"/>
    </source>
</evidence>
<evidence type="ECO:0000256" key="1">
    <source>
        <dbReference type="SAM" id="MobiDB-lite"/>
    </source>
</evidence>
<dbReference type="GeneID" id="101658597"/>
<organism evidence="4 5">
    <name type="scientific">Echinops telfairi</name>
    <name type="common">Lesser hedgehog tenrec</name>
    <dbReference type="NCBI Taxonomy" id="9371"/>
    <lineage>
        <taxon>Eukaryota</taxon>
        <taxon>Metazoa</taxon>
        <taxon>Chordata</taxon>
        <taxon>Craniata</taxon>
        <taxon>Vertebrata</taxon>
        <taxon>Euteleostomi</taxon>
        <taxon>Mammalia</taxon>
        <taxon>Eutheria</taxon>
        <taxon>Afrotheria</taxon>
        <taxon>Tenrecidae</taxon>
        <taxon>Tenrecinae</taxon>
        <taxon>Echinops</taxon>
    </lineage>
</organism>
<keyword evidence="4" id="KW-1185">Reference proteome</keyword>
<evidence type="ECO:0000259" key="3">
    <source>
        <dbReference type="Pfam" id="PF14962"/>
    </source>
</evidence>
<feature type="region of interest" description="Disordered" evidence="1">
    <location>
        <begin position="140"/>
        <end position="192"/>
    </location>
</feature>
<reference evidence="5" key="1">
    <citation type="submission" date="2025-08" db="UniProtKB">
        <authorList>
            <consortium name="RefSeq"/>
        </authorList>
    </citation>
    <scope>IDENTIFICATION</scope>
</reference>
<dbReference type="Proteomes" id="UP000694863">
    <property type="component" value="Unplaced"/>
</dbReference>
<protein>
    <submittedName>
        <fullName evidence="5">Protein MGARP</fullName>
    </submittedName>
</protein>